<keyword evidence="1" id="KW-0812">Transmembrane</keyword>
<gene>
    <name evidence="2" type="ordered locus">AMIS_46490</name>
</gene>
<evidence type="ECO:0008006" key="4">
    <source>
        <dbReference type="Google" id="ProtNLM"/>
    </source>
</evidence>
<dbReference type="OrthoDB" id="3533117at2"/>
<keyword evidence="3" id="KW-1185">Reference proteome</keyword>
<dbReference type="AlphaFoldDB" id="I0HA32"/>
<dbReference type="RefSeq" id="WP_014444758.1">
    <property type="nucleotide sequence ID" value="NC_017093.1"/>
</dbReference>
<dbReference type="HOGENOM" id="CLU_1418825_0_0_11"/>
<dbReference type="STRING" id="512565.AMIS_46490"/>
<feature type="transmembrane region" description="Helical" evidence="1">
    <location>
        <begin position="25"/>
        <end position="49"/>
    </location>
</feature>
<dbReference type="EMBL" id="AP012319">
    <property type="protein sequence ID" value="BAL89869.1"/>
    <property type="molecule type" value="Genomic_DNA"/>
</dbReference>
<name>I0HA32_ACTM4</name>
<feature type="transmembrane region" description="Helical" evidence="1">
    <location>
        <begin position="160"/>
        <end position="178"/>
    </location>
</feature>
<dbReference type="KEGG" id="ams:AMIS_46490"/>
<evidence type="ECO:0000313" key="3">
    <source>
        <dbReference type="Proteomes" id="UP000007882"/>
    </source>
</evidence>
<feature type="transmembrane region" description="Helical" evidence="1">
    <location>
        <begin position="131"/>
        <end position="148"/>
    </location>
</feature>
<sequence>MTDNGHGAFRRPGWRKPTPLSYGQALESASMVAAPLLAGFSIAFLGVVGADADKFRWPGQAMLLLLCASICLVAAIQCGFHARQFLYSPADVDDWWPAEDLTVAGRAQRLRDEQNAAFTVWQRWAGYSRNCYNGGIVLFACAAALVIAPPEDAGGAAFRWIGTGVALAAALAEAVVAIRPMSSRRPAGLSS</sequence>
<dbReference type="eggNOG" id="ENOG5031TJ6">
    <property type="taxonomic scope" value="Bacteria"/>
</dbReference>
<keyword evidence="1" id="KW-0472">Membrane</keyword>
<keyword evidence="1" id="KW-1133">Transmembrane helix</keyword>
<feature type="transmembrane region" description="Helical" evidence="1">
    <location>
        <begin position="61"/>
        <end position="80"/>
    </location>
</feature>
<protein>
    <recommendedName>
        <fullName evidence="4">Integral membrane protein</fullName>
    </recommendedName>
</protein>
<dbReference type="PATRIC" id="fig|512565.3.peg.4634"/>
<dbReference type="Proteomes" id="UP000007882">
    <property type="component" value="Chromosome"/>
</dbReference>
<organism evidence="2 3">
    <name type="scientific">Actinoplanes missouriensis (strain ATCC 14538 / DSM 43046 / CBS 188.64 / JCM 3121 / NBRC 102363 / NCIMB 12654 / NRRL B-3342 / UNCC 431)</name>
    <dbReference type="NCBI Taxonomy" id="512565"/>
    <lineage>
        <taxon>Bacteria</taxon>
        <taxon>Bacillati</taxon>
        <taxon>Actinomycetota</taxon>
        <taxon>Actinomycetes</taxon>
        <taxon>Micromonosporales</taxon>
        <taxon>Micromonosporaceae</taxon>
        <taxon>Actinoplanes</taxon>
    </lineage>
</organism>
<evidence type="ECO:0000313" key="2">
    <source>
        <dbReference type="EMBL" id="BAL89869.1"/>
    </source>
</evidence>
<evidence type="ECO:0000256" key="1">
    <source>
        <dbReference type="SAM" id="Phobius"/>
    </source>
</evidence>
<accession>I0HA32</accession>
<proteinExistence type="predicted"/>
<reference evidence="2 3" key="1">
    <citation type="submission" date="2012-02" db="EMBL/GenBank/DDBJ databases">
        <title>Complete genome sequence of Actinoplanes missouriensis 431 (= NBRC 102363).</title>
        <authorList>
            <person name="Ohnishi Y."/>
            <person name="Ishikawa J."/>
            <person name="Sekine M."/>
            <person name="Hosoyama A."/>
            <person name="Harada T."/>
            <person name="Narita H."/>
            <person name="Hata T."/>
            <person name="Konno Y."/>
            <person name="Tutikane K."/>
            <person name="Fujita N."/>
            <person name="Horinouchi S."/>
            <person name="Hayakawa M."/>
        </authorList>
    </citation>
    <scope>NUCLEOTIDE SEQUENCE [LARGE SCALE GENOMIC DNA]</scope>
    <source>
        <strain evidence="3">ATCC 14538 / DSM 43046 / CBS 188.64 / JCM 3121 / NBRC 102363 / NCIMB 12654 / NRRL B-3342 / UNCC 431</strain>
    </source>
</reference>